<evidence type="ECO:0000256" key="2">
    <source>
        <dbReference type="ARBA" id="ARBA00022917"/>
    </source>
</evidence>
<dbReference type="InterPro" id="IPR000795">
    <property type="entry name" value="T_Tr_GTP-bd_dom"/>
</dbReference>
<keyword evidence="1" id="KW-0547">Nucleotide-binding</keyword>
<keyword evidence="2" id="KW-0648">Protein biosynthesis</keyword>
<dbReference type="InterPro" id="IPR027417">
    <property type="entry name" value="P-loop_NTPase"/>
</dbReference>
<dbReference type="PANTHER" id="PTHR43261:SF1">
    <property type="entry name" value="RIBOSOME-RELEASING FACTOR 2, MITOCHONDRIAL"/>
    <property type="match status" value="1"/>
</dbReference>
<dbReference type="SUPFAM" id="SSF50447">
    <property type="entry name" value="Translation proteins"/>
    <property type="match status" value="1"/>
</dbReference>
<dbReference type="PATRIC" id="fig|1286094.4.peg.7499"/>
<comment type="caution">
    <text evidence="7">The sequence shown here is derived from an EMBL/GenBank/DDBJ whole genome shotgun (WGS) entry which is preliminary data.</text>
</comment>
<name>S3ZM41_9ACTN</name>
<dbReference type="InterPro" id="IPR005225">
    <property type="entry name" value="Small_GTP-bd"/>
</dbReference>
<dbReference type="NCBIfam" id="TIGR00231">
    <property type="entry name" value="small_GTP"/>
    <property type="match status" value="1"/>
</dbReference>
<dbReference type="Gene3D" id="2.40.30.10">
    <property type="entry name" value="Translation factors"/>
    <property type="match status" value="1"/>
</dbReference>
<feature type="region of interest" description="Disordered" evidence="5">
    <location>
        <begin position="601"/>
        <end position="687"/>
    </location>
</feature>
<dbReference type="EMBL" id="AOPZ01000542">
    <property type="protein sequence ID" value="EPH39370.1"/>
    <property type="molecule type" value="Genomic_DNA"/>
</dbReference>
<dbReference type="InterPro" id="IPR014721">
    <property type="entry name" value="Ribsml_uS5_D2-typ_fold_subgr"/>
</dbReference>
<keyword evidence="4" id="KW-0046">Antibiotic resistance</keyword>
<dbReference type="Gene3D" id="3.30.230.10">
    <property type="match status" value="1"/>
</dbReference>
<dbReference type="PANTHER" id="PTHR43261">
    <property type="entry name" value="TRANSLATION ELONGATION FACTOR G-RELATED"/>
    <property type="match status" value="1"/>
</dbReference>
<dbReference type="PROSITE" id="PS00301">
    <property type="entry name" value="G_TR_1"/>
    <property type="match status" value="1"/>
</dbReference>
<evidence type="ECO:0000256" key="4">
    <source>
        <dbReference type="ARBA" id="ARBA00023251"/>
    </source>
</evidence>
<dbReference type="CDD" id="cd04168">
    <property type="entry name" value="TetM_like"/>
    <property type="match status" value="1"/>
</dbReference>
<dbReference type="GO" id="GO:0006412">
    <property type="term" value="P:translation"/>
    <property type="evidence" value="ECO:0007669"/>
    <property type="project" value="UniProtKB-KW"/>
</dbReference>
<feature type="compositionally biased region" description="Basic residues" evidence="5">
    <location>
        <begin position="637"/>
        <end position="650"/>
    </location>
</feature>
<keyword evidence="8" id="KW-1185">Reference proteome</keyword>
<sequence length="741" mass="79387">MQAHPHQHDPKDQHTLNLGILAHIDAGKTSLTERLLHAAGVIDEIGSVDDGSTQTDSLALERQRGITIKSAVVSFAIDDVTVNLIDTPGHPDFIAEVERVLSVLDGAVLVVSAVEGVQAQTRVLMRTLRRLAIPTLVFVNKVDRRGADPERVLAELAGRLTPAVAPMGTVSDPGTRAARYVPYAADDPRFTARLTELLAEHDDALLSAYVEEDAAALTSGGLRDALTEQTRLARVHPVFFGSAMTGTGLDALTGAVKELLPAAAGAADGPVAGTVFKVERGPAGEKVAYARMFSGTVRVRDRVPLAGHAEDGKVTAVSVFERGAAVRRDAVAAGQIAKLWGLTGVRIGDVLGDARDVPERHAVAHHFAPPTLETVVVPRRAADRAALHAALTQLAEQDPLIDLRQDTLRQEISVSLYGEVQKEVIEATLADEFGVGVEFRETTTICVERVVGTGAQVEIIDTDPNPFLATVGLRVEPAPVGAGVEFRLGVELGSMPYAFFKAVEETVKETLSQGPHGWEVPDCLVTMTHSGYWPRQSHAHAVFDKSMSSTAGDFRHLTPLVLMDALRRAGTRGHAGARADAPVPAHRARRRVRHAAARARAAARRTAHARAARFRVRRRGRDPGRARARPGAGAARTHARRGRVGVRLRPLRAGDRDATGAPAHGPQSARPEGVRAAGHAADTGGVRWSAPAVRSRWGYRRRRLSRGEPDRLPPVSRRRRSAPRVCARPTARQGAPGRPGC</sequence>
<dbReference type="GO" id="GO:0032790">
    <property type="term" value="P:ribosome disassembly"/>
    <property type="evidence" value="ECO:0007669"/>
    <property type="project" value="TreeGrafter"/>
</dbReference>
<dbReference type="SMART" id="SM00889">
    <property type="entry name" value="EFG_IV"/>
    <property type="match status" value="1"/>
</dbReference>
<evidence type="ECO:0000259" key="6">
    <source>
        <dbReference type="PROSITE" id="PS51722"/>
    </source>
</evidence>
<proteinExistence type="predicted"/>
<feature type="region of interest" description="Disordered" evidence="5">
    <location>
        <begin position="700"/>
        <end position="741"/>
    </location>
</feature>
<organism evidence="7 8">
    <name type="scientific">Streptomyces aurantiacus JA 4570</name>
    <dbReference type="NCBI Taxonomy" id="1286094"/>
    <lineage>
        <taxon>Bacteria</taxon>
        <taxon>Bacillati</taxon>
        <taxon>Actinomycetota</taxon>
        <taxon>Actinomycetes</taxon>
        <taxon>Kitasatosporales</taxon>
        <taxon>Streptomycetaceae</taxon>
        <taxon>Streptomyces</taxon>
        <taxon>Streptomyces aurantiacus group</taxon>
    </lineage>
</organism>
<dbReference type="Gene3D" id="3.40.50.300">
    <property type="entry name" value="P-loop containing nucleotide triphosphate hydrolases"/>
    <property type="match status" value="1"/>
</dbReference>
<dbReference type="SUPFAM" id="SSF54211">
    <property type="entry name" value="Ribosomal protein S5 domain 2-like"/>
    <property type="match status" value="1"/>
</dbReference>
<dbReference type="AlphaFoldDB" id="S3ZM41"/>
<feature type="domain" description="Tr-type G" evidence="6">
    <location>
        <begin position="13"/>
        <end position="264"/>
    </location>
</feature>
<dbReference type="SUPFAM" id="SSF52540">
    <property type="entry name" value="P-loop containing nucleoside triphosphate hydrolases"/>
    <property type="match status" value="1"/>
</dbReference>
<dbReference type="InterPro" id="IPR031157">
    <property type="entry name" value="G_TR_CS"/>
</dbReference>
<dbReference type="Pfam" id="PF14492">
    <property type="entry name" value="EFG_III"/>
    <property type="match status" value="1"/>
</dbReference>
<dbReference type="Gene3D" id="3.30.70.870">
    <property type="entry name" value="Elongation Factor G (Translational Gtpase), domain 3"/>
    <property type="match status" value="1"/>
</dbReference>
<protein>
    <submittedName>
        <fullName evidence="7">Putative Oxytetracycline resistance protein</fullName>
    </submittedName>
</protein>
<dbReference type="Proteomes" id="UP000014629">
    <property type="component" value="Unassembled WGS sequence"/>
</dbReference>
<accession>S3ZM41</accession>
<evidence type="ECO:0000313" key="7">
    <source>
        <dbReference type="EMBL" id="EPH39370.1"/>
    </source>
</evidence>
<dbReference type="PRINTS" id="PR00315">
    <property type="entry name" value="ELONGATNFCT"/>
</dbReference>
<dbReference type="SUPFAM" id="SSF54980">
    <property type="entry name" value="EF-G C-terminal domain-like"/>
    <property type="match status" value="1"/>
</dbReference>
<dbReference type="InterPro" id="IPR035647">
    <property type="entry name" value="EFG_III/V"/>
</dbReference>
<dbReference type="InterPro" id="IPR009000">
    <property type="entry name" value="Transl_B-barrel_sf"/>
</dbReference>
<dbReference type="GO" id="GO:0046677">
    <property type="term" value="P:response to antibiotic"/>
    <property type="evidence" value="ECO:0007669"/>
    <property type="project" value="UniProtKB-KW"/>
</dbReference>
<dbReference type="InterPro" id="IPR020568">
    <property type="entry name" value="Ribosomal_Su5_D2-typ_SF"/>
</dbReference>
<dbReference type="CDD" id="cd01684">
    <property type="entry name" value="Tet_like_IV"/>
    <property type="match status" value="1"/>
</dbReference>
<dbReference type="Pfam" id="PF00009">
    <property type="entry name" value="GTP_EFTU"/>
    <property type="match status" value="1"/>
</dbReference>
<keyword evidence="3" id="KW-0342">GTP-binding</keyword>
<dbReference type="InterPro" id="IPR005517">
    <property type="entry name" value="Transl_elong_EFG/EF2_IV"/>
</dbReference>
<dbReference type="PRINTS" id="PR01037">
    <property type="entry name" value="TCRTETOQM"/>
</dbReference>
<gene>
    <name evidence="7" type="ORF">STRAU_7571</name>
</gene>
<evidence type="ECO:0000256" key="1">
    <source>
        <dbReference type="ARBA" id="ARBA00022741"/>
    </source>
</evidence>
<evidence type="ECO:0000256" key="5">
    <source>
        <dbReference type="SAM" id="MobiDB-lite"/>
    </source>
</evidence>
<dbReference type="InterPro" id="IPR041095">
    <property type="entry name" value="EFG_II"/>
</dbReference>
<evidence type="ECO:0000313" key="8">
    <source>
        <dbReference type="Proteomes" id="UP000014629"/>
    </source>
</evidence>
<evidence type="ECO:0000256" key="3">
    <source>
        <dbReference type="ARBA" id="ARBA00023134"/>
    </source>
</evidence>
<feature type="compositionally biased region" description="Basic residues" evidence="5">
    <location>
        <begin position="601"/>
        <end position="620"/>
    </location>
</feature>
<dbReference type="GO" id="GO:0005525">
    <property type="term" value="F:GTP binding"/>
    <property type="evidence" value="ECO:0007669"/>
    <property type="project" value="UniProtKB-KW"/>
</dbReference>
<dbReference type="PROSITE" id="PS51722">
    <property type="entry name" value="G_TR_2"/>
    <property type="match status" value="1"/>
</dbReference>
<dbReference type="Pfam" id="PF03764">
    <property type="entry name" value="EFG_IV"/>
    <property type="match status" value="1"/>
</dbReference>
<dbReference type="GO" id="GO:0003924">
    <property type="term" value="F:GTPase activity"/>
    <property type="evidence" value="ECO:0007669"/>
    <property type="project" value="InterPro"/>
</dbReference>
<reference evidence="7 8" key="1">
    <citation type="submission" date="2013-02" db="EMBL/GenBank/DDBJ databases">
        <title>Draft Genome Sequence of Streptomyces aurantiacus, Which Produces Setomimycin.</title>
        <authorList>
            <person name="Gruening B.A."/>
            <person name="Praeg A."/>
            <person name="Erxleben A."/>
            <person name="Guenther S."/>
            <person name="Mueller M."/>
        </authorList>
    </citation>
    <scope>NUCLEOTIDE SEQUENCE [LARGE SCALE GENOMIC DNA]</scope>
    <source>
        <strain evidence="7 8">JA 4570</strain>
    </source>
</reference>
<dbReference type="FunFam" id="3.40.50.300:FF:002549">
    <property type="entry name" value="Tetracycline resistance protein, GTP-binding elongation family"/>
    <property type="match status" value="1"/>
</dbReference>